<proteinExistence type="inferred from homology"/>
<dbReference type="GO" id="GO:0051224">
    <property type="term" value="P:negative regulation of protein transport"/>
    <property type="evidence" value="ECO:0007669"/>
    <property type="project" value="UniProtKB-UniRule"/>
</dbReference>
<accession>C7N4I2</accession>
<keyword evidence="1" id="KW-0143">Chaperone</keyword>
<name>C7N4I2_SLAHD</name>
<keyword evidence="1" id="KW-0963">Cytoplasm</keyword>
<dbReference type="Proteomes" id="UP000002026">
    <property type="component" value="Chromosome"/>
</dbReference>
<dbReference type="GO" id="GO:0005048">
    <property type="term" value="F:signal sequence binding"/>
    <property type="evidence" value="ECO:0007669"/>
    <property type="project" value="UniProtKB-UniRule"/>
</dbReference>
<dbReference type="eggNOG" id="COG3062">
    <property type="taxonomic scope" value="Bacteria"/>
</dbReference>
<dbReference type="Gene3D" id="3.30.70.920">
    <property type="match status" value="1"/>
</dbReference>
<dbReference type="GO" id="GO:0005737">
    <property type="term" value="C:cytoplasm"/>
    <property type="evidence" value="ECO:0007669"/>
    <property type="project" value="UniProtKB-SubCell"/>
</dbReference>
<dbReference type="AlphaFoldDB" id="C7N4I2"/>
<comment type="subcellular location">
    <subcellularLocation>
        <location evidence="1">Cytoplasm</location>
    </subcellularLocation>
</comment>
<dbReference type="RefSeq" id="WP_012797921.1">
    <property type="nucleotide sequence ID" value="NC_013165.1"/>
</dbReference>
<dbReference type="STRING" id="471855.Shel_07610"/>
<evidence type="ECO:0000256" key="1">
    <source>
        <dbReference type="HAMAP-Rule" id="MF_02200"/>
    </source>
</evidence>
<dbReference type="HOGENOM" id="CLU_155794_4_2_11"/>
<gene>
    <name evidence="1" type="primary">napD</name>
    <name evidence="2" type="ordered locus">Shel_07610</name>
</gene>
<keyword evidence="3" id="KW-1185">Reference proteome</keyword>
<protein>
    <recommendedName>
        <fullName evidence="1">Chaperone NapD</fullName>
    </recommendedName>
    <alternativeName>
        <fullName evidence="1">NapA signal peptide-binding chaperone NapD</fullName>
    </alternativeName>
</protein>
<comment type="similarity">
    <text evidence="1">Belongs to the NapD family.</text>
</comment>
<comment type="subunit">
    <text evidence="1">Interacts with the cytoplasmic NapA precursor.</text>
</comment>
<reference evidence="2 3" key="1">
    <citation type="journal article" date="2009" name="Stand. Genomic Sci.">
        <title>Complete genome sequence of Slackia heliotrinireducens type strain (RHS 1).</title>
        <authorList>
            <person name="Pukall R."/>
            <person name="Lapidus A."/>
            <person name="Nolan M."/>
            <person name="Copeland A."/>
            <person name="Glavina Del Rio T."/>
            <person name="Lucas S."/>
            <person name="Chen F."/>
            <person name="Tice H."/>
            <person name="Cheng J.F."/>
            <person name="Chertkov O."/>
            <person name="Bruce D."/>
            <person name="Goodwin L."/>
            <person name="Kuske C."/>
            <person name="Brettin T."/>
            <person name="Detter J.C."/>
            <person name="Han C."/>
            <person name="Pitluck S."/>
            <person name="Pati A."/>
            <person name="Mavrommatis K."/>
            <person name="Ivanova N."/>
            <person name="Ovchinnikova G."/>
            <person name="Chen A."/>
            <person name="Palaniappan K."/>
            <person name="Schneider S."/>
            <person name="Rohde M."/>
            <person name="Chain P."/>
            <person name="D'haeseleer P."/>
            <person name="Goker M."/>
            <person name="Bristow J."/>
            <person name="Eisen J.A."/>
            <person name="Markowitz V."/>
            <person name="Kyrpides N.C."/>
            <person name="Klenk H.P."/>
            <person name="Hugenholtz P."/>
        </authorList>
    </citation>
    <scope>NUCLEOTIDE SEQUENCE [LARGE SCALE GENOMIC DNA]</scope>
    <source>
        <strain evidence="3">ATCC 29202 / DSM 20476 / NCTC 11029 / RHS 1</strain>
    </source>
</reference>
<evidence type="ECO:0000313" key="2">
    <source>
        <dbReference type="EMBL" id="ACV21817.1"/>
    </source>
</evidence>
<evidence type="ECO:0000313" key="3">
    <source>
        <dbReference type="Proteomes" id="UP000002026"/>
    </source>
</evidence>
<dbReference type="KEGG" id="shi:Shel_07610"/>
<dbReference type="HAMAP" id="MF_02200">
    <property type="entry name" value="NapD"/>
    <property type="match status" value="1"/>
</dbReference>
<sequence length="90" mass="9546">MTISSLIIETLPSYTRAVSDEAARREGIEVHGLDEETGKIVITIEANGIDASHKIASDLIMIKGVKNVDLVVANFEDDNLPGNAAGPGQE</sequence>
<dbReference type="EMBL" id="CP001684">
    <property type="protein sequence ID" value="ACV21817.1"/>
    <property type="molecule type" value="Genomic_DNA"/>
</dbReference>
<dbReference type="InterPro" id="IPR005623">
    <property type="entry name" value="Chaperone_NapD_NO3_reduct"/>
</dbReference>
<dbReference type="Pfam" id="PF03927">
    <property type="entry name" value="NapD"/>
    <property type="match status" value="1"/>
</dbReference>
<comment type="function">
    <text evidence="1">Chaperone for NapA, the catalytic subunit of the periplasmic nitrate reductase. It binds directly and specifically to the twin-arginine signal peptide of NapA, preventing premature interaction with the Tat translocase and premature export.</text>
</comment>
<organism evidence="2 3">
    <name type="scientific">Slackia heliotrinireducens (strain ATCC 29202 / DSM 20476 / NCTC 11029 / RHS 1)</name>
    <name type="common">Peptococcus heliotrinreducens</name>
    <dbReference type="NCBI Taxonomy" id="471855"/>
    <lineage>
        <taxon>Bacteria</taxon>
        <taxon>Bacillati</taxon>
        <taxon>Actinomycetota</taxon>
        <taxon>Coriobacteriia</taxon>
        <taxon>Eggerthellales</taxon>
        <taxon>Eggerthellaceae</taxon>
        <taxon>Slackia</taxon>
    </lineage>
</organism>